<feature type="chain" id="PRO_5006392161" evidence="1">
    <location>
        <begin position="25"/>
        <end position="181"/>
    </location>
</feature>
<dbReference type="Pfam" id="PF08534">
    <property type="entry name" value="Redoxin"/>
    <property type="match status" value="1"/>
</dbReference>
<dbReference type="EMBL" id="LLXV01000021">
    <property type="protein sequence ID" value="KRG51762.1"/>
    <property type="molecule type" value="Genomic_DNA"/>
</dbReference>
<feature type="signal peptide" evidence="1">
    <location>
        <begin position="1"/>
        <end position="24"/>
    </location>
</feature>
<name>A0A0R0BBE0_9GAMM</name>
<dbReference type="Proteomes" id="UP000051757">
    <property type="component" value="Unassembled WGS sequence"/>
</dbReference>
<evidence type="ECO:0000256" key="1">
    <source>
        <dbReference type="SAM" id="SignalP"/>
    </source>
</evidence>
<accession>A0A0R0BBE0</accession>
<dbReference type="InterPro" id="IPR013766">
    <property type="entry name" value="Thioredoxin_domain"/>
</dbReference>
<dbReference type="InterPro" id="IPR036249">
    <property type="entry name" value="Thioredoxin-like_sf"/>
</dbReference>
<dbReference type="OrthoDB" id="9811352at2"/>
<protein>
    <submittedName>
        <fullName evidence="3">Thioredoxin</fullName>
    </submittedName>
</protein>
<evidence type="ECO:0000259" key="2">
    <source>
        <dbReference type="PROSITE" id="PS51352"/>
    </source>
</evidence>
<keyword evidence="4" id="KW-1185">Reference proteome</keyword>
<dbReference type="InterPro" id="IPR050553">
    <property type="entry name" value="Thioredoxin_ResA/DsbE_sf"/>
</dbReference>
<sequence>MAALRAYALPLLLSLLGGAAPLMAWPSPEADAQPAQAVPAAGFDGGGPWHNSPPLTLKQLRGQVVLVEFWTYTCSNCLNVAPYVHQWHARYVPQGLRVIGVHTPEFAYEGLPGNVRKAIARLDITWPVVQDNQYRIWNAWGNRFWPALYLLDRQGRVVYRHYGEGDYARTESEIQRLLASP</sequence>
<dbReference type="PROSITE" id="PS51352">
    <property type="entry name" value="THIOREDOXIN_2"/>
    <property type="match status" value="1"/>
</dbReference>
<dbReference type="Gene3D" id="3.40.30.10">
    <property type="entry name" value="Glutaredoxin"/>
    <property type="match status" value="1"/>
</dbReference>
<dbReference type="AlphaFoldDB" id="A0A0R0BBE0"/>
<evidence type="ECO:0000313" key="4">
    <source>
        <dbReference type="Proteomes" id="UP000051757"/>
    </source>
</evidence>
<dbReference type="GO" id="GO:0016491">
    <property type="term" value="F:oxidoreductase activity"/>
    <property type="evidence" value="ECO:0007669"/>
    <property type="project" value="InterPro"/>
</dbReference>
<keyword evidence="1" id="KW-0732">Signal</keyword>
<comment type="caution">
    <text evidence="3">The sequence shown here is derived from an EMBL/GenBank/DDBJ whole genome shotgun (WGS) entry which is preliminary data.</text>
</comment>
<feature type="domain" description="Thioredoxin" evidence="2">
    <location>
        <begin position="27"/>
        <end position="179"/>
    </location>
</feature>
<evidence type="ECO:0000313" key="3">
    <source>
        <dbReference type="EMBL" id="KRG51762.1"/>
    </source>
</evidence>
<dbReference type="InterPro" id="IPR013740">
    <property type="entry name" value="Redoxin"/>
</dbReference>
<proteinExistence type="predicted"/>
<dbReference type="PANTHER" id="PTHR42852">
    <property type="entry name" value="THIOL:DISULFIDE INTERCHANGE PROTEIN DSBE"/>
    <property type="match status" value="1"/>
</dbReference>
<reference evidence="3 4" key="1">
    <citation type="journal article" date="2016" name="Front. Microbiol.">
        <title>Genome Sequence of Type Strains of Genus Stenotrophomonas.</title>
        <authorList>
            <person name="Patil P.P."/>
            <person name="Midha S."/>
            <person name="Kumar S."/>
            <person name="Patil P.B."/>
        </authorList>
    </citation>
    <scope>NUCLEOTIDE SEQUENCE [LARGE SCALE GENOMIC DNA]</scope>
    <source>
        <strain evidence="3 4">LMG 978</strain>
    </source>
</reference>
<dbReference type="SUPFAM" id="SSF52833">
    <property type="entry name" value="Thioredoxin-like"/>
    <property type="match status" value="1"/>
</dbReference>
<organism evidence="3 4">
    <name type="scientific">Stenotrophomonas beteli</name>
    <dbReference type="NCBI Taxonomy" id="3384461"/>
    <lineage>
        <taxon>Bacteria</taxon>
        <taxon>Pseudomonadati</taxon>
        <taxon>Pseudomonadota</taxon>
        <taxon>Gammaproteobacteria</taxon>
        <taxon>Lysobacterales</taxon>
        <taxon>Lysobacteraceae</taxon>
        <taxon>Stenotrophomonas</taxon>
        <taxon>Stenotrophomonas maltophilia group</taxon>
    </lineage>
</organism>
<dbReference type="PANTHER" id="PTHR42852:SF13">
    <property type="entry name" value="PROTEIN DIPZ"/>
    <property type="match status" value="1"/>
</dbReference>
<gene>
    <name evidence="3" type="ORF">ARC23_08640</name>
</gene>